<dbReference type="GO" id="GO:0005524">
    <property type="term" value="F:ATP binding"/>
    <property type="evidence" value="ECO:0007669"/>
    <property type="project" value="InterPro"/>
</dbReference>
<evidence type="ECO:0000256" key="1">
    <source>
        <dbReference type="ARBA" id="ARBA00012513"/>
    </source>
</evidence>
<dbReference type="InterPro" id="IPR008271">
    <property type="entry name" value="Ser/Thr_kinase_AS"/>
</dbReference>
<keyword evidence="3" id="KW-0723">Serine/threonine-protein kinase</keyword>
<dbReference type="EC" id="2.7.11.1" evidence="1"/>
<dbReference type="InterPro" id="IPR050235">
    <property type="entry name" value="CK1_Ser-Thr_kinase"/>
</dbReference>
<sequence>MIEKQLILLFMKLYNIVETFVKLLYKYKICYIMDKCVLDNYFMEKKIGSGSFGDVYLTIDKNTKERHAAKVEERKKNSRLYDEFKIYKQIHRKKFLDGVPRIHNFVQTPKFNILVMELLGEDLEKIFNSKNKKFSMETVLLLGVNIVTLLEQLHSSGYIHRDIKPNNFMVGYDDKSKIYIMDLGLSKKYISSGKHIPFNTDKSLTGTARYTSINVHMGIEPSRRDDMESVGYMLIYFLKGKLPWQGLKKQKGTSNIENIGDVKLCTPLNKLCKDLPECFKKYLSYCRELKYESKPDYNYLRNLFIETGKKLKINLKYEWC</sequence>
<feature type="domain" description="Protein kinase" evidence="2">
    <location>
        <begin position="41"/>
        <end position="305"/>
    </location>
</feature>
<protein>
    <recommendedName>
        <fullName evidence="1">non-specific serine/threonine protein kinase</fullName>
        <ecNumber evidence="1">2.7.11.1</ecNumber>
    </recommendedName>
</protein>
<dbReference type="PROSITE" id="PS50011">
    <property type="entry name" value="PROTEIN_KINASE_DOM"/>
    <property type="match status" value="1"/>
</dbReference>
<keyword evidence="3" id="KW-0808">Transferase</keyword>
<dbReference type="SUPFAM" id="SSF56112">
    <property type="entry name" value="Protein kinase-like (PK-like)"/>
    <property type="match status" value="1"/>
</dbReference>
<gene>
    <name evidence="3" type="ORF">Catovirus_2_235</name>
</gene>
<dbReference type="InterPro" id="IPR011009">
    <property type="entry name" value="Kinase-like_dom_sf"/>
</dbReference>
<dbReference type="Gene3D" id="1.10.510.10">
    <property type="entry name" value="Transferase(Phosphotransferase) domain 1"/>
    <property type="match status" value="1"/>
</dbReference>
<dbReference type="GO" id="GO:0004674">
    <property type="term" value="F:protein serine/threonine kinase activity"/>
    <property type="evidence" value="ECO:0007669"/>
    <property type="project" value="UniProtKB-KW"/>
</dbReference>
<evidence type="ECO:0000259" key="2">
    <source>
        <dbReference type="PROSITE" id="PS50011"/>
    </source>
</evidence>
<reference evidence="3" key="1">
    <citation type="journal article" date="2017" name="Science">
        <title>Giant viruses with an expanded complement of translation system components.</title>
        <authorList>
            <person name="Schulz F."/>
            <person name="Yutin N."/>
            <person name="Ivanova N.N."/>
            <person name="Ortega D.R."/>
            <person name="Lee T.K."/>
            <person name="Vierheilig J."/>
            <person name="Daims H."/>
            <person name="Horn M."/>
            <person name="Wagner M."/>
            <person name="Jensen G.J."/>
            <person name="Kyrpides N.C."/>
            <person name="Koonin E.V."/>
            <person name="Woyke T."/>
        </authorList>
    </citation>
    <scope>NUCLEOTIDE SEQUENCE</scope>
    <source>
        <strain evidence="3">CTV1</strain>
    </source>
</reference>
<dbReference type="InterPro" id="IPR000719">
    <property type="entry name" value="Prot_kinase_dom"/>
</dbReference>
<proteinExistence type="predicted"/>
<dbReference type="SMART" id="SM00220">
    <property type="entry name" value="S_TKc"/>
    <property type="match status" value="1"/>
</dbReference>
<accession>A0A1V0SC49</accession>
<dbReference type="CDD" id="cd14016">
    <property type="entry name" value="STKc_CK1"/>
    <property type="match status" value="1"/>
</dbReference>
<dbReference type="PANTHER" id="PTHR11909">
    <property type="entry name" value="CASEIN KINASE-RELATED"/>
    <property type="match status" value="1"/>
</dbReference>
<evidence type="ECO:0000313" key="3">
    <source>
        <dbReference type="EMBL" id="ARF09286.1"/>
    </source>
</evidence>
<name>A0A1V0SC49_9VIRU</name>
<dbReference type="EMBL" id="KY684084">
    <property type="protein sequence ID" value="ARF09286.1"/>
    <property type="molecule type" value="Genomic_DNA"/>
</dbReference>
<dbReference type="Pfam" id="PF00069">
    <property type="entry name" value="Pkinase"/>
    <property type="match status" value="1"/>
</dbReference>
<dbReference type="PROSITE" id="PS00108">
    <property type="entry name" value="PROTEIN_KINASE_ST"/>
    <property type="match status" value="1"/>
</dbReference>
<organism evidence="3">
    <name type="scientific">Catovirus CTV1</name>
    <dbReference type="NCBI Taxonomy" id="1977631"/>
    <lineage>
        <taxon>Viruses</taxon>
        <taxon>Varidnaviria</taxon>
        <taxon>Bamfordvirae</taxon>
        <taxon>Nucleocytoviricota</taxon>
        <taxon>Megaviricetes</taxon>
        <taxon>Imitervirales</taxon>
        <taxon>Mimiviridae</taxon>
        <taxon>Klosneuvirinae</taxon>
        <taxon>Catovirus</taxon>
    </lineage>
</organism>
<keyword evidence="3" id="KW-0418">Kinase</keyword>